<organism evidence="4 5">
    <name type="scientific">Luteolibacter arcticus</name>
    <dbReference type="NCBI Taxonomy" id="1581411"/>
    <lineage>
        <taxon>Bacteria</taxon>
        <taxon>Pseudomonadati</taxon>
        <taxon>Verrucomicrobiota</taxon>
        <taxon>Verrucomicrobiia</taxon>
        <taxon>Verrucomicrobiales</taxon>
        <taxon>Verrucomicrobiaceae</taxon>
        <taxon>Luteolibacter</taxon>
    </lineage>
</organism>
<dbReference type="EMBL" id="JAPDDT010000015">
    <property type="protein sequence ID" value="MCW1925651.1"/>
    <property type="molecule type" value="Genomic_DNA"/>
</dbReference>
<gene>
    <name evidence="4" type="ORF">OKA05_24040</name>
</gene>
<dbReference type="Gene3D" id="2.60.260.20">
    <property type="entry name" value="Urease metallochaperone UreE, N-terminal domain"/>
    <property type="match status" value="2"/>
</dbReference>
<comment type="caution">
    <text evidence="4">The sequence shown here is derived from an EMBL/GenBank/DDBJ whole genome shotgun (WGS) entry which is preliminary data.</text>
</comment>
<dbReference type="Gene3D" id="1.10.287.110">
    <property type="entry name" value="DnaJ domain"/>
    <property type="match status" value="1"/>
</dbReference>
<dbReference type="SMART" id="SM00271">
    <property type="entry name" value="DnaJ"/>
    <property type="match status" value="1"/>
</dbReference>
<evidence type="ECO:0000259" key="3">
    <source>
        <dbReference type="PROSITE" id="PS50076"/>
    </source>
</evidence>
<sequence length="320" mass="35263">MAVKFRDYYEVLGVPRDASKDDIRKAFRKLARTHHPDVATSKEGAEERFKEINEAYEVLGDEEKRKKYDAFGQQWKHGEGFTPPPDSGGYGGWEGGDAGDSYHFEGTGFSDFFENFFGSRAGRGGFTRGGSTAGSSRPRRGRDIESEILVTLEEVMSGAERTLVIQPQHHGHPEGRRTVTIRIPKGVTEGQLIRAAGLGEPGSSGGEPGDLFLHVRLERHPDYRAVEHDLYLDLRLAPWEAVLGATVPVRTPHGETRIKVPAGTEQGTEFRLSGKGLPKGKTGEFGHLFAVAQVVMPATVTEDEKRHWQALAAASKFNPR</sequence>
<evidence type="ECO:0000256" key="1">
    <source>
        <dbReference type="ARBA" id="ARBA00023186"/>
    </source>
</evidence>
<dbReference type="Pfam" id="PF00226">
    <property type="entry name" value="DnaJ"/>
    <property type="match status" value="1"/>
</dbReference>
<proteinExistence type="predicted"/>
<dbReference type="PANTHER" id="PTHR43096">
    <property type="entry name" value="DNAJ HOMOLOG 1, MITOCHONDRIAL-RELATED"/>
    <property type="match status" value="1"/>
</dbReference>
<accession>A0ABT3GQ39</accession>
<dbReference type="Pfam" id="PF01556">
    <property type="entry name" value="DnaJ_C"/>
    <property type="match status" value="1"/>
</dbReference>
<reference evidence="4 5" key="1">
    <citation type="submission" date="2022-10" db="EMBL/GenBank/DDBJ databases">
        <title>Luteolibacter arcticus strain CCTCC AB 2014275, whole genome shotgun sequencing project.</title>
        <authorList>
            <person name="Zhao G."/>
            <person name="Shen L."/>
        </authorList>
    </citation>
    <scope>NUCLEOTIDE SEQUENCE [LARGE SCALE GENOMIC DNA]</scope>
    <source>
        <strain evidence="4 5">CCTCC AB 2014275</strain>
    </source>
</reference>
<dbReference type="CDD" id="cd06257">
    <property type="entry name" value="DnaJ"/>
    <property type="match status" value="1"/>
</dbReference>
<dbReference type="SUPFAM" id="SSF46565">
    <property type="entry name" value="Chaperone J-domain"/>
    <property type="match status" value="1"/>
</dbReference>
<dbReference type="InterPro" id="IPR036869">
    <property type="entry name" value="J_dom_sf"/>
</dbReference>
<feature type="region of interest" description="Disordered" evidence="2">
    <location>
        <begin position="123"/>
        <end position="142"/>
    </location>
</feature>
<evidence type="ECO:0000313" key="4">
    <source>
        <dbReference type="EMBL" id="MCW1925651.1"/>
    </source>
</evidence>
<dbReference type="InterPro" id="IPR002939">
    <property type="entry name" value="DnaJ_C"/>
</dbReference>
<dbReference type="InterPro" id="IPR018253">
    <property type="entry name" value="DnaJ_domain_CS"/>
</dbReference>
<name>A0ABT3GQ39_9BACT</name>
<keyword evidence="1" id="KW-0143">Chaperone</keyword>
<dbReference type="PROSITE" id="PS50076">
    <property type="entry name" value="DNAJ_2"/>
    <property type="match status" value="1"/>
</dbReference>
<feature type="domain" description="J" evidence="3">
    <location>
        <begin position="7"/>
        <end position="72"/>
    </location>
</feature>
<dbReference type="RefSeq" id="WP_264489757.1">
    <property type="nucleotide sequence ID" value="NZ_JAPDDT010000015.1"/>
</dbReference>
<dbReference type="InterPro" id="IPR008971">
    <property type="entry name" value="HSP40/DnaJ_pept-bd"/>
</dbReference>
<feature type="compositionally biased region" description="Gly residues" evidence="2">
    <location>
        <begin position="123"/>
        <end position="132"/>
    </location>
</feature>
<evidence type="ECO:0000256" key="2">
    <source>
        <dbReference type="SAM" id="MobiDB-lite"/>
    </source>
</evidence>
<dbReference type="PANTHER" id="PTHR43096:SF52">
    <property type="entry name" value="DNAJ HOMOLOG 1, MITOCHONDRIAL-RELATED"/>
    <property type="match status" value="1"/>
</dbReference>
<dbReference type="PROSITE" id="PS00636">
    <property type="entry name" value="DNAJ_1"/>
    <property type="match status" value="1"/>
</dbReference>
<dbReference type="SUPFAM" id="SSF49493">
    <property type="entry name" value="HSP40/DnaJ peptide-binding domain"/>
    <property type="match status" value="2"/>
</dbReference>
<dbReference type="Proteomes" id="UP001320876">
    <property type="component" value="Unassembled WGS sequence"/>
</dbReference>
<evidence type="ECO:0000313" key="5">
    <source>
        <dbReference type="Proteomes" id="UP001320876"/>
    </source>
</evidence>
<keyword evidence="5" id="KW-1185">Reference proteome</keyword>
<dbReference type="InterPro" id="IPR001623">
    <property type="entry name" value="DnaJ_domain"/>
</dbReference>
<protein>
    <submittedName>
        <fullName evidence="4">DnaJ domain-containing protein</fullName>
    </submittedName>
</protein>
<dbReference type="CDD" id="cd10747">
    <property type="entry name" value="DnaJ_C"/>
    <property type="match status" value="1"/>
</dbReference>
<dbReference type="PRINTS" id="PR00625">
    <property type="entry name" value="JDOMAIN"/>
</dbReference>